<dbReference type="AlphaFoldDB" id="A0A1H9TRR8"/>
<evidence type="ECO:0000313" key="2">
    <source>
        <dbReference type="Proteomes" id="UP000199352"/>
    </source>
</evidence>
<organism evidence="1 2">
    <name type="scientific">Lentzea xinjiangensis</name>
    <dbReference type="NCBI Taxonomy" id="402600"/>
    <lineage>
        <taxon>Bacteria</taxon>
        <taxon>Bacillati</taxon>
        <taxon>Actinomycetota</taxon>
        <taxon>Actinomycetes</taxon>
        <taxon>Pseudonocardiales</taxon>
        <taxon>Pseudonocardiaceae</taxon>
        <taxon>Lentzea</taxon>
    </lineage>
</organism>
<evidence type="ECO:0000313" key="1">
    <source>
        <dbReference type="EMBL" id="SER99915.1"/>
    </source>
</evidence>
<accession>A0A1H9TRR8</accession>
<dbReference type="EMBL" id="FOFR01000019">
    <property type="protein sequence ID" value="SER99915.1"/>
    <property type="molecule type" value="Genomic_DNA"/>
</dbReference>
<sequence length="87" mass="8866">MLAAVLSTAAPVAAQAEEQSVVDELARCAQQVGGSLSSMEIQALCAGVPSRTADEIATTTRCVASAPQTNIAAYREAAASCITQLVR</sequence>
<proteinExistence type="predicted"/>
<gene>
    <name evidence="1" type="ORF">SAMN05216188_11934</name>
</gene>
<dbReference type="Proteomes" id="UP000199352">
    <property type="component" value="Unassembled WGS sequence"/>
</dbReference>
<name>A0A1H9TRR8_9PSEU</name>
<reference evidence="2" key="1">
    <citation type="submission" date="2016-10" db="EMBL/GenBank/DDBJ databases">
        <authorList>
            <person name="Varghese N."/>
            <person name="Submissions S."/>
        </authorList>
    </citation>
    <scope>NUCLEOTIDE SEQUENCE [LARGE SCALE GENOMIC DNA]</scope>
    <source>
        <strain evidence="2">CGMCC 4.3525</strain>
    </source>
</reference>
<keyword evidence="2" id="KW-1185">Reference proteome</keyword>
<protein>
    <submittedName>
        <fullName evidence="1">Uncharacterized protein</fullName>
    </submittedName>
</protein>